<dbReference type="PANTHER" id="PTHR33427:SF3">
    <property type="entry name" value="HNH ENDONUCLEASE"/>
    <property type="match status" value="1"/>
</dbReference>
<proteinExistence type="predicted"/>
<protein>
    <submittedName>
        <fullName evidence="2">Uncharacterized protein</fullName>
    </submittedName>
</protein>
<evidence type="ECO:0000313" key="3">
    <source>
        <dbReference type="Proteomes" id="UP001412067"/>
    </source>
</evidence>
<sequence>MQPKVGPLYDFSPPSSLSRSPLDWSSHLPNNCPLSEFEEKDLVLLYLFGPRNEEPPSSRVFVHAAPHNRSSVRCPRLPPFRATDCPAVPSWPPTSQRQACIKFSPNPIDKCPQVITPPAPLIPDAATEAGGGKFSGFLCKDKDCTNGKQRMSPRMRPRKATAGRRGSAGGSSGQERASFESAEFSGIEHEQISPRLPSHFLNRRRLSSGRIGGRGGVTSSRSFPYSVKQQCWEKAEKVKGRYPDRWRRDPLGNIIF</sequence>
<comment type="caution">
    <text evidence="2">The sequence shown here is derived from an EMBL/GenBank/DDBJ whole genome shotgun (WGS) entry which is preliminary data.</text>
</comment>
<feature type="compositionally biased region" description="Basic residues" evidence="1">
    <location>
        <begin position="151"/>
        <end position="162"/>
    </location>
</feature>
<evidence type="ECO:0000256" key="1">
    <source>
        <dbReference type="SAM" id="MobiDB-lite"/>
    </source>
</evidence>
<gene>
    <name evidence="2" type="ORF">KSP40_PGU008577</name>
</gene>
<feature type="region of interest" description="Disordered" evidence="1">
    <location>
        <begin position="1"/>
        <end position="21"/>
    </location>
</feature>
<dbReference type="EMBL" id="JBBWWR010000010">
    <property type="protein sequence ID" value="KAK8960603.1"/>
    <property type="molecule type" value="Genomic_DNA"/>
</dbReference>
<organism evidence="2 3">
    <name type="scientific">Platanthera guangdongensis</name>
    <dbReference type="NCBI Taxonomy" id="2320717"/>
    <lineage>
        <taxon>Eukaryota</taxon>
        <taxon>Viridiplantae</taxon>
        <taxon>Streptophyta</taxon>
        <taxon>Embryophyta</taxon>
        <taxon>Tracheophyta</taxon>
        <taxon>Spermatophyta</taxon>
        <taxon>Magnoliopsida</taxon>
        <taxon>Liliopsida</taxon>
        <taxon>Asparagales</taxon>
        <taxon>Orchidaceae</taxon>
        <taxon>Orchidoideae</taxon>
        <taxon>Orchideae</taxon>
        <taxon>Orchidinae</taxon>
        <taxon>Platanthera</taxon>
    </lineage>
</organism>
<feature type="compositionally biased region" description="Low complexity" evidence="1">
    <location>
        <begin position="12"/>
        <end position="21"/>
    </location>
</feature>
<accession>A0ABR2M9A0</accession>
<feature type="region of interest" description="Disordered" evidence="1">
    <location>
        <begin position="145"/>
        <end position="188"/>
    </location>
</feature>
<dbReference type="Proteomes" id="UP001412067">
    <property type="component" value="Unassembled WGS sequence"/>
</dbReference>
<keyword evidence="3" id="KW-1185">Reference proteome</keyword>
<name>A0ABR2M9A0_9ASPA</name>
<reference evidence="2 3" key="1">
    <citation type="journal article" date="2022" name="Nat. Plants">
        <title>Genomes of leafy and leafless Platanthera orchids illuminate the evolution of mycoheterotrophy.</title>
        <authorList>
            <person name="Li M.H."/>
            <person name="Liu K.W."/>
            <person name="Li Z."/>
            <person name="Lu H.C."/>
            <person name="Ye Q.L."/>
            <person name="Zhang D."/>
            <person name="Wang J.Y."/>
            <person name="Li Y.F."/>
            <person name="Zhong Z.M."/>
            <person name="Liu X."/>
            <person name="Yu X."/>
            <person name="Liu D.K."/>
            <person name="Tu X.D."/>
            <person name="Liu B."/>
            <person name="Hao Y."/>
            <person name="Liao X.Y."/>
            <person name="Jiang Y.T."/>
            <person name="Sun W.H."/>
            <person name="Chen J."/>
            <person name="Chen Y.Q."/>
            <person name="Ai Y."/>
            <person name="Zhai J.W."/>
            <person name="Wu S.S."/>
            <person name="Zhou Z."/>
            <person name="Hsiao Y.Y."/>
            <person name="Wu W.L."/>
            <person name="Chen Y.Y."/>
            <person name="Lin Y.F."/>
            <person name="Hsu J.L."/>
            <person name="Li C.Y."/>
            <person name="Wang Z.W."/>
            <person name="Zhao X."/>
            <person name="Zhong W.Y."/>
            <person name="Ma X.K."/>
            <person name="Ma L."/>
            <person name="Huang J."/>
            <person name="Chen G.Z."/>
            <person name="Huang M.Z."/>
            <person name="Huang L."/>
            <person name="Peng D.H."/>
            <person name="Luo Y.B."/>
            <person name="Zou S.Q."/>
            <person name="Chen S.P."/>
            <person name="Lan S."/>
            <person name="Tsai W.C."/>
            <person name="Van de Peer Y."/>
            <person name="Liu Z.J."/>
        </authorList>
    </citation>
    <scope>NUCLEOTIDE SEQUENCE [LARGE SCALE GENOMIC DNA]</scope>
    <source>
        <strain evidence="2">Lor288</strain>
    </source>
</reference>
<evidence type="ECO:0000313" key="2">
    <source>
        <dbReference type="EMBL" id="KAK8960603.1"/>
    </source>
</evidence>
<dbReference type="PANTHER" id="PTHR33427">
    <property type="entry name" value="HNH ENDONUCLEASE"/>
    <property type="match status" value="1"/>
</dbReference>